<evidence type="ECO:0000256" key="1">
    <source>
        <dbReference type="SAM" id="MobiDB-lite"/>
    </source>
</evidence>
<evidence type="ECO:0000313" key="2">
    <source>
        <dbReference type="EMBL" id="RWZ78121.1"/>
    </source>
</evidence>
<dbReference type="AlphaFoldDB" id="A0A4Q0AG31"/>
<organism evidence="2 3">
    <name type="scientific">Candidatus Chaera renei</name>
    <dbReference type="NCBI Taxonomy" id="2506947"/>
    <lineage>
        <taxon>Bacteria</taxon>
        <taxon>Candidatus Saccharimonadota</taxon>
        <taxon>Candidatus Saccharimonadia</taxon>
        <taxon>Candidatus Saccharimonadales</taxon>
        <taxon>Candidatus Saccharimonadaceae</taxon>
        <taxon>Candidatus Chaera</taxon>
    </lineage>
</organism>
<dbReference type="Proteomes" id="UP000289269">
    <property type="component" value="Unassembled WGS sequence"/>
</dbReference>
<feature type="compositionally biased region" description="Basic and acidic residues" evidence="1">
    <location>
        <begin position="11"/>
        <end position="21"/>
    </location>
</feature>
<accession>A0A4Q0AG31</accession>
<gene>
    <name evidence="2" type="ORF">EOT04_02830</name>
</gene>
<protein>
    <submittedName>
        <fullName evidence="2">Uncharacterized protein</fullName>
    </submittedName>
</protein>
<comment type="caution">
    <text evidence="2">The sequence shown here is derived from an EMBL/GenBank/DDBJ whole genome shotgun (WGS) entry which is preliminary data.</text>
</comment>
<keyword evidence="3" id="KW-1185">Reference proteome</keyword>
<sequence>MTEPGNGGFERPIDLPQQHEEHSEVALGAISSLVGTRETSTSAERLDTVEEIFVLEQRAQAAKFIARTYALSELDPLERALAALNRPMHAVTHIGNQFATKIMPCFMNPDPDSGWEAFSSIPPHTTDEELTLLIDREQFDGMHQSLGEYLDEHKEEYHQAAEQRLAPRTSPENPDQGIIPWNDRYQFNGNETQRSLENMTERGVRISIDPNGLEDVRAAYTMADGGILPVTEIVKNKEVLGVNGFMSSKIALAVHDSIDHTMGFQIAERTGLLFKYANMFESIGNPQHTDIFKREGEALASIGFGVRYWANLEHGFVPLVTAADLLARMDQMFDRGELTDRHMEAFKILRGLGHNDNSREAQSLGFVFSNYIVELDEQRRKHGKIKQKDLVTKKVEGELDPFSADYLSFFVEMHHQLLSSHNKHRDNLLRYHILLEEYLCAVGSGQLSPDQELVIRVQDMKDIDFSQTKLPPSRIQWMTRNYGFSAIRDAIL</sequence>
<reference evidence="2" key="1">
    <citation type="submission" date="2019-01" db="EMBL/GenBank/DDBJ databases">
        <title>Genomic signatures and co-occurrence patterns of the ultra-small Saccharimodia (Patescibacteria phylum) suggest a symbiotic lifestyle.</title>
        <authorList>
            <person name="Lemos L."/>
            <person name="Medeiros J."/>
            <person name="Andreote F."/>
            <person name="Fernandes G."/>
            <person name="Varani A."/>
            <person name="Oliveira G."/>
            <person name="Pylro V."/>
        </authorList>
    </citation>
    <scope>NUCLEOTIDE SEQUENCE [LARGE SCALE GENOMIC DNA]</scope>
    <source>
        <strain evidence="2">AMD01</strain>
    </source>
</reference>
<feature type="region of interest" description="Disordered" evidence="1">
    <location>
        <begin position="159"/>
        <end position="184"/>
    </location>
</feature>
<proteinExistence type="predicted"/>
<evidence type="ECO:0000313" key="3">
    <source>
        <dbReference type="Proteomes" id="UP000289269"/>
    </source>
</evidence>
<name>A0A4Q0AG31_9BACT</name>
<feature type="region of interest" description="Disordered" evidence="1">
    <location>
        <begin position="1"/>
        <end position="21"/>
    </location>
</feature>
<dbReference type="EMBL" id="SCKW01000031">
    <property type="protein sequence ID" value="RWZ78121.1"/>
    <property type="molecule type" value="Genomic_DNA"/>
</dbReference>